<sequence>MREVNPSGRAAHTVTMTVRQWQIIDATLDNEVDTAVMNGDPEHVVALGRNVRQTGWEQVVGSAEQWPPDDEMTSITLIDVQWELVTGSLERWSDIAERAGQSDDAHLGRRIRVDVSAQLPA</sequence>
<evidence type="ECO:0000313" key="1">
    <source>
        <dbReference type="EMBL" id="RKN17995.1"/>
    </source>
</evidence>
<name>A0ABX9R486_9ACTN</name>
<proteinExistence type="predicted"/>
<organism evidence="1 2">
    <name type="scientific">Micromonospora musae</name>
    <dbReference type="NCBI Taxonomy" id="1894970"/>
    <lineage>
        <taxon>Bacteria</taxon>
        <taxon>Bacillati</taxon>
        <taxon>Actinomycetota</taxon>
        <taxon>Actinomycetes</taxon>
        <taxon>Micromonosporales</taxon>
        <taxon>Micromonosporaceae</taxon>
        <taxon>Micromonospora</taxon>
    </lineage>
</organism>
<keyword evidence="2" id="KW-1185">Reference proteome</keyword>
<accession>A0ABX9R486</accession>
<dbReference type="Proteomes" id="UP000271548">
    <property type="component" value="Unassembled WGS sequence"/>
</dbReference>
<comment type="caution">
    <text evidence="1">The sequence shown here is derived from an EMBL/GenBank/DDBJ whole genome shotgun (WGS) entry which is preliminary data.</text>
</comment>
<gene>
    <name evidence="1" type="ORF">D7147_18780</name>
</gene>
<protein>
    <submittedName>
        <fullName evidence="1">Uncharacterized protein</fullName>
    </submittedName>
</protein>
<dbReference type="EMBL" id="RAZS01000006">
    <property type="protein sequence ID" value="RKN17995.1"/>
    <property type="molecule type" value="Genomic_DNA"/>
</dbReference>
<dbReference type="RefSeq" id="WP_120679397.1">
    <property type="nucleotide sequence ID" value="NZ_RAZS01000006.1"/>
</dbReference>
<reference evidence="1 2" key="1">
    <citation type="submission" date="2018-09" db="EMBL/GenBank/DDBJ databases">
        <title>Micromonospora sp. nov. MS1-9, isolated from a root of Musa sp.</title>
        <authorList>
            <person name="Kuncharoen N."/>
            <person name="Kudo T."/>
            <person name="Ohkuma M."/>
            <person name="Yuki M."/>
            <person name="Tanasupawat S."/>
        </authorList>
    </citation>
    <scope>NUCLEOTIDE SEQUENCE [LARGE SCALE GENOMIC DNA]</scope>
    <source>
        <strain evidence="1 2">NGC1-4</strain>
    </source>
</reference>
<evidence type="ECO:0000313" key="2">
    <source>
        <dbReference type="Proteomes" id="UP000271548"/>
    </source>
</evidence>